<evidence type="ECO:0000256" key="1">
    <source>
        <dbReference type="SAM" id="MobiDB-lite"/>
    </source>
</evidence>
<proteinExistence type="predicted"/>
<organism evidence="2 3">
    <name type="scientific">Mycena maculata</name>
    <dbReference type="NCBI Taxonomy" id="230809"/>
    <lineage>
        <taxon>Eukaryota</taxon>
        <taxon>Fungi</taxon>
        <taxon>Dikarya</taxon>
        <taxon>Basidiomycota</taxon>
        <taxon>Agaricomycotina</taxon>
        <taxon>Agaricomycetes</taxon>
        <taxon>Agaricomycetidae</taxon>
        <taxon>Agaricales</taxon>
        <taxon>Marasmiineae</taxon>
        <taxon>Mycenaceae</taxon>
        <taxon>Mycena</taxon>
    </lineage>
</organism>
<feature type="compositionally biased region" description="Polar residues" evidence="1">
    <location>
        <begin position="329"/>
        <end position="343"/>
    </location>
</feature>
<evidence type="ECO:0000313" key="3">
    <source>
        <dbReference type="Proteomes" id="UP001215280"/>
    </source>
</evidence>
<accession>A0AAD7HK71</accession>
<dbReference type="AlphaFoldDB" id="A0AAD7HK71"/>
<reference evidence="2" key="1">
    <citation type="submission" date="2023-03" db="EMBL/GenBank/DDBJ databases">
        <title>Massive genome expansion in bonnet fungi (Mycena s.s.) driven by repeated elements and novel gene families across ecological guilds.</title>
        <authorList>
            <consortium name="Lawrence Berkeley National Laboratory"/>
            <person name="Harder C.B."/>
            <person name="Miyauchi S."/>
            <person name="Viragh M."/>
            <person name="Kuo A."/>
            <person name="Thoen E."/>
            <person name="Andreopoulos B."/>
            <person name="Lu D."/>
            <person name="Skrede I."/>
            <person name="Drula E."/>
            <person name="Henrissat B."/>
            <person name="Morin E."/>
            <person name="Kohler A."/>
            <person name="Barry K."/>
            <person name="LaButti K."/>
            <person name="Morin E."/>
            <person name="Salamov A."/>
            <person name="Lipzen A."/>
            <person name="Mereny Z."/>
            <person name="Hegedus B."/>
            <person name="Baldrian P."/>
            <person name="Stursova M."/>
            <person name="Weitz H."/>
            <person name="Taylor A."/>
            <person name="Grigoriev I.V."/>
            <person name="Nagy L.G."/>
            <person name="Martin F."/>
            <person name="Kauserud H."/>
        </authorList>
    </citation>
    <scope>NUCLEOTIDE SEQUENCE</scope>
    <source>
        <strain evidence="2">CBHHK188m</strain>
    </source>
</reference>
<evidence type="ECO:0000313" key="2">
    <source>
        <dbReference type="EMBL" id="KAJ7721712.1"/>
    </source>
</evidence>
<comment type="caution">
    <text evidence="2">The sequence shown here is derived from an EMBL/GenBank/DDBJ whole genome shotgun (WGS) entry which is preliminary data.</text>
</comment>
<feature type="region of interest" description="Disordered" evidence="1">
    <location>
        <begin position="329"/>
        <end position="351"/>
    </location>
</feature>
<feature type="non-terminal residue" evidence="2">
    <location>
        <position position="1"/>
    </location>
</feature>
<keyword evidence="3" id="KW-1185">Reference proteome</keyword>
<name>A0AAD7HK71_9AGAR</name>
<dbReference type="Proteomes" id="UP001215280">
    <property type="component" value="Unassembled WGS sequence"/>
</dbReference>
<sequence length="913" mass="101550">MTSLIQQLAFSEFANDHGLSRANEFIEFESPRLPDAELIPALLQSYFVPFNVPVGISNKVFFNATFKHWSRFVEDPKPPPMIFKNLAGGIPFCATGQPQDQAQTPVTTTWPPNGGFPFGMPYNGLGPYIQNSYPTQFNPYPYPFPGPLPSFSGPYHLGIPSNTPFTGFQAPHHYLPPNYPPPPPYPLPNYLPLHPPGTSPAAHRLSTPPPVTAVVPKEESFVRREAIFGQEEERWNHTKWVWRSSGISSYNGRRAETRSCLGALVCPGCGSARCRFGEPLQHQTCKARSYHFKMLRNDVLIAVWEHVGDHDTHKRPPGGMLSKDEQDMLDNQVSRRQNATAHQLRTGDAGPGSVPLADIAPVLANPRAARYHVSQSQARVGIPSAASSKGGLGFLQSFTNLRNRLTTPFIVDSSLNGPVYVSFQTPFMDDLIKESVEAWISDFSEGPEAGRHGFVTDGDMSFFRHGPPLASCVFSGGFTSWAPVLYTWIGEQDTAHHRAHFRCLFKSVIKHAGARFNSSYLSITIPSFSILNKPAQDLQRKILVEEAQTTPMRVKKNGQLVPRELVDIFDDSLRRLLSQNTTPVQFDETVTRLKTTFPRIVGWVNWWLRPPIASMIFPARSVVNPDLAAQVPSTSNAIEHQHSLLHHATGTDWDLVPGAENIWLHVRELEKQYEAIQAGHFAALPLRGHRPPRPPHWGENDGRAPDTAAALGALQDDSSPTVPIPPLGFTARSADPSSMLDAEAVIPKQSLLAYIFYHYERRWRWVYSLSNTDTSMAAGRVVRQAIFKKWRIYAKENDYGCAKTWMRHAITDEGASEAVQLYFGLQHSIQATCPAGHTTVEIMSRPQTFVPINVFDLLELRDKKGPLRSWSDYFASATPRVSGGNESGGTTPVHEKILPLSCSHLDCACLVTQ</sequence>
<protein>
    <submittedName>
        <fullName evidence="2">Uncharacterized protein</fullName>
    </submittedName>
</protein>
<dbReference type="EMBL" id="JARJLG010000265">
    <property type="protein sequence ID" value="KAJ7721712.1"/>
    <property type="molecule type" value="Genomic_DNA"/>
</dbReference>
<gene>
    <name evidence="2" type="ORF">DFH07DRAFT_946809</name>
</gene>